<evidence type="ECO:0000256" key="2">
    <source>
        <dbReference type="ARBA" id="ARBA00022723"/>
    </source>
</evidence>
<dbReference type="FunFam" id="4.10.1110.10:FF:000001">
    <property type="entry name" value="Zinc finger AN1-type containing 6"/>
    <property type="match status" value="1"/>
</dbReference>
<dbReference type="Proteomes" id="UP001417504">
    <property type="component" value="Unassembled WGS sequence"/>
</dbReference>
<dbReference type="InterPro" id="IPR000058">
    <property type="entry name" value="Znf_AN1"/>
</dbReference>
<keyword evidence="4" id="KW-0862">Zinc</keyword>
<evidence type="ECO:0000256" key="5">
    <source>
        <dbReference type="PROSITE-ProRule" id="PRU00449"/>
    </source>
</evidence>
<keyword evidence="2" id="KW-0479">Metal-binding</keyword>
<evidence type="ECO:0000259" key="7">
    <source>
        <dbReference type="PROSITE" id="PS51036"/>
    </source>
</evidence>
<dbReference type="GO" id="GO:0043161">
    <property type="term" value="P:proteasome-mediated ubiquitin-dependent protein catabolic process"/>
    <property type="evidence" value="ECO:0007669"/>
    <property type="project" value="TreeGrafter"/>
</dbReference>
<keyword evidence="10" id="KW-1185">Reference proteome</keyword>
<dbReference type="Gene3D" id="4.10.1110.10">
    <property type="entry name" value="AN1-like Zinc finger"/>
    <property type="match status" value="1"/>
</dbReference>
<evidence type="ECO:0000313" key="9">
    <source>
        <dbReference type="EMBL" id="KAK9103539.1"/>
    </source>
</evidence>
<dbReference type="SMART" id="SM00259">
    <property type="entry name" value="ZnF_A20"/>
    <property type="match status" value="1"/>
</dbReference>
<protein>
    <submittedName>
        <fullName evidence="9">Uncharacterized protein</fullName>
    </submittedName>
</protein>
<reference evidence="9 10" key="1">
    <citation type="submission" date="2024-01" db="EMBL/GenBank/DDBJ databases">
        <title>Genome assemblies of Stephania.</title>
        <authorList>
            <person name="Yang L."/>
        </authorList>
    </citation>
    <scope>NUCLEOTIDE SEQUENCE [LARGE SCALE GENOMIC DNA]</scope>
    <source>
        <strain evidence="9">QJT</strain>
        <tissue evidence="9">Leaf</tissue>
    </source>
</reference>
<dbReference type="InterPro" id="IPR002653">
    <property type="entry name" value="Znf_A20"/>
</dbReference>
<dbReference type="GO" id="GO:0008270">
    <property type="term" value="F:zinc ion binding"/>
    <property type="evidence" value="ECO:0007669"/>
    <property type="project" value="UniProtKB-KW"/>
</dbReference>
<dbReference type="SUPFAM" id="SSF57716">
    <property type="entry name" value="Glucocorticoid receptor-like (DNA-binding domain)"/>
    <property type="match status" value="1"/>
</dbReference>
<evidence type="ECO:0000256" key="6">
    <source>
        <dbReference type="SAM" id="MobiDB-lite"/>
    </source>
</evidence>
<keyword evidence="3 5" id="KW-0863">Zinc-finger</keyword>
<dbReference type="InterPro" id="IPR035896">
    <property type="entry name" value="AN1-like_Znf"/>
</dbReference>
<evidence type="ECO:0000313" key="10">
    <source>
        <dbReference type="Proteomes" id="UP001417504"/>
    </source>
</evidence>
<dbReference type="PANTHER" id="PTHR10634:SF116">
    <property type="entry name" value="ZINC FINGER A20 AND AN1 DOMAIN-CONTAINING STRESS-ASSOCIATED PROTEIN 1"/>
    <property type="match status" value="1"/>
</dbReference>
<gene>
    <name evidence="9" type="ORF">Sjap_020793</name>
</gene>
<dbReference type="GO" id="GO:0003677">
    <property type="term" value="F:DNA binding"/>
    <property type="evidence" value="ECO:0007669"/>
    <property type="project" value="InterPro"/>
</dbReference>
<comment type="function">
    <text evidence="1">May be involved in environmental stress response.</text>
</comment>
<dbReference type="Pfam" id="PF01428">
    <property type="entry name" value="zf-AN1"/>
    <property type="match status" value="1"/>
</dbReference>
<feature type="region of interest" description="Disordered" evidence="6">
    <location>
        <begin position="51"/>
        <end position="96"/>
    </location>
</feature>
<proteinExistence type="predicted"/>
<accession>A0AAP0FAA8</accession>
<dbReference type="Gene3D" id="1.20.5.4770">
    <property type="match status" value="1"/>
</dbReference>
<name>A0AAP0FAA8_9MAGN</name>
<dbReference type="AlphaFoldDB" id="A0AAP0FAA8"/>
<dbReference type="InterPro" id="IPR050652">
    <property type="entry name" value="AN1_A20_ZnFinger"/>
</dbReference>
<dbReference type="PANTHER" id="PTHR10634">
    <property type="entry name" value="AN1-TYPE ZINC FINGER PROTEIN"/>
    <property type="match status" value="1"/>
</dbReference>
<feature type="compositionally biased region" description="Basic and acidic residues" evidence="6">
    <location>
        <begin position="86"/>
        <end position="96"/>
    </location>
</feature>
<comment type="caution">
    <text evidence="9">The sequence shown here is derived from an EMBL/GenBank/DDBJ whole genome shotgun (WGS) entry which is preliminary data.</text>
</comment>
<evidence type="ECO:0000259" key="8">
    <source>
        <dbReference type="PROSITE" id="PS51039"/>
    </source>
</evidence>
<dbReference type="SUPFAM" id="SSF118310">
    <property type="entry name" value="AN1-like Zinc finger"/>
    <property type="match status" value="1"/>
</dbReference>
<evidence type="ECO:0000256" key="3">
    <source>
        <dbReference type="ARBA" id="ARBA00022771"/>
    </source>
</evidence>
<feature type="compositionally biased region" description="Low complexity" evidence="6">
    <location>
        <begin position="57"/>
        <end position="85"/>
    </location>
</feature>
<feature type="domain" description="AN1-type" evidence="8">
    <location>
        <begin position="106"/>
        <end position="152"/>
    </location>
</feature>
<dbReference type="Pfam" id="PF01754">
    <property type="entry name" value="zf-A20"/>
    <property type="match status" value="1"/>
</dbReference>
<evidence type="ECO:0000256" key="1">
    <source>
        <dbReference type="ARBA" id="ARBA00003732"/>
    </source>
</evidence>
<feature type="domain" description="A20-type" evidence="7">
    <location>
        <begin position="13"/>
        <end position="47"/>
    </location>
</feature>
<dbReference type="PROSITE" id="PS51039">
    <property type="entry name" value="ZF_AN1"/>
    <property type="match status" value="1"/>
</dbReference>
<evidence type="ECO:0000256" key="4">
    <source>
        <dbReference type="ARBA" id="ARBA00022833"/>
    </source>
</evidence>
<dbReference type="SMART" id="SM00154">
    <property type="entry name" value="ZnF_AN1"/>
    <property type="match status" value="1"/>
</dbReference>
<organism evidence="9 10">
    <name type="scientific">Stephania japonica</name>
    <dbReference type="NCBI Taxonomy" id="461633"/>
    <lineage>
        <taxon>Eukaryota</taxon>
        <taxon>Viridiplantae</taxon>
        <taxon>Streptophyta</taxon>
        <taxon>Embryophyta</taxon>
        <taxon>Tracheophyta</taxon>
        <taxon>Spermatophyta</taxon>
        <taxon>Magnoliopsida</taxon>
        <taxon>Ranunculales</taxon>
        <taxon>Menispermaceae</taxon>
        <taxon>Menispermoideae</taxon>
        <taxon>Cissampelideae</taxon>
        <taxon>Stephania</taxon>
    </lineage>
</organism>
<dbReference type="EMBL" id="JBBNAE010000008">
    <property type="protein sequence ID" value="KAK9103539.1"/>
    <property type="molecule type" value="Genomic_DNA"/>
</dbReference>
<sequence length="171" mass="18758">MSSDKDNTGCEQPERPQLCANGCGFFGTQSTMNLCSKCYRDLRIKEEQEAKAKAAFEKSLNPPSKPQPQKKVVVSKSVDSASEVVESSKPKPKPSDVDVVAVKSVSGAKNRCPCCNKKVGLLGFKCKCGSTYCGDHRYPEKHECSFDYKKVGRDQLEKANPVVKAAKLQTF</sequence>
<dbReference type="PROSITE" id="PS51036">
    <property type="entry name" value="ZF_A20"/>
    <property type="match status" value="1"/>
</dbReference>